<evidence type="ECO:0000313" key="2">
    <source>
        <dbReference type="Proteomes" id="UP000824533"/>
    </source>
</evidence>
<organism evidence="1 2">
    <name type="scientific">Dendrolimus kikuchii</name>
    <dbReference type="NCBI Taxonomy" id="765133"/>
    <lineage>
        <taxon>Eukaryota</taxon>
        <taxon>Metazoa</taxon>
        <taxon>Ecdysozoa</taxon>
        <taxon>Arthropoda</taxon>
        <taxon>Hexapoda</taxon>
        <taxon>Insecta</taxon>
        <taxon>Pterygota</taxon>
        <taxon>Neoptera</taxon>
        <taxon>Endopterygota</taxon>
        <taxon>Lepidoptera</taxon>
        <taxon>Glossata</taxon>
        <taxon>Ditrysia</taxon>
        <taxon>Bombycoidea</taxon>
        <taxon>Lasiocampidae</taxon>
        <taxon>Dendrolimus</taxon>
    </lineage>
</organism>
<name>A0ACC1D447_9NEOP</name>
<dbReference type="EMBL" id="CM034395">
    <property type="protein sequence ID" value="KAJ0178668.1"/>
    <property type="molecule type" value="Genomic_DNA"/>
</dbReference>
<reference evidence="1 2" key="1">
    <citation type="journal article" date="2021" name="Front. Genet.">
        <title>Chromosome-Level Genome Assembly Reveals Significant Gene Expansion in the Toll and IMD Signaling Pathways of Dendrolimus kikuchii.</title>
        <authorList>
            <person name="Zhou J."/>
            <person name="Wu P."/>
            <person name="Xiong Z."/>
            <person name="Liu N."/>
            <person name="Zhao N."/>
            <person name="Ji M."/>
            <person name="Qiu Y."/>
            <person name="Yang B."/>
        </authorList>
    </citation>
    <scope>NUCLEOTIDE SEQUENCE [LARGE SCALE GENOMIC DNA]</scope>
    <source>
        <strain evidence="1">Ann1</strain>
    </source>
</reference>
<comment type="caution">
    <text evidence="1">The sequence shown here is derived from an EMBL/GenBank/DDBJ whole genome shotgun (WGS) entry which is preliminary data.</text>
</comment>
<gene>
    <name evidence="1" type="ORF">K1T71_005443</name>
</gene>
<dbReference type="Proteomes" id="UP000824533">
    <property type="component" value="Linkage Group LG09"/>
</dbReference>
<evidence type="ECO:0000313" key="1">
    <source>
        <dbReference type="EMBL" id="KAJ0178668.1"/>
    </source>
</evidence>
<protein>
    <submittedName>
        <fullName evidence="1">Uncharacterized protein</fullName>
    </submittedName>
</protein>
<accession>A0ACC1D447</accession>
<keyword evidence="2" id="KW-1185">Reference proteome</keyword>
<proteinExistence type="predicted"/>
<sequence length="370" mass="41922">MLVFTATLPSNANINIRSVLLVVLSTLIHFIILHSRTRPHTTSDKTQDITTSRPNTLYDNADDIQRQLDNEARDRMKFGRPKTVWVFHFPTHLPEVTTVGLQRYYRGIVSLNILRPPPPQDMAELCQNTWHKTFPDCGGRSQSPVNLPNQALIKAKGGRRLVFINYDVQPKSLTLTNDGKRVILTGEWELGRQPLVTGGAAHSRRYLFHSITYHWPSEHSISGLLYPMETQVLHISADYKSFDEAVRESKHDLLAFLGIVNIYTFSNRTQSGVLDILKAAASGKFHEESVPVSPLNHFNPPFKAHVSYQGSLTAPPCTESVLWIIRAKSLPIAREVVDLTKNLFMPKCDPNPLLSRQIQPLNDRKVYLFD</sequence>